<dbReference type="Proteomes" id="UP000613177">
    <property type="component" value="Unassembled WGS sequence"/>
</dbReference>
<organism evidence="1 2">
    <name type="scientific">Thamnidium elegans</name>
    <dbReference type="NCBI Taxonomy" id="101142"/>
    <lineage>
        <taxon>Eukaryota</taxon>
        <taxon>Fungi</taxon>
        <taxon>Fungi incertae sedis</taxon>
        <taxon>Mucoromycota</taxon>
        <taxon>Mucoromycotina</taxon>
        <taxon>Mucoromycetes</taxon>
        <taxon>Mucorales</taxon>
        <taxon>Mucorineae</taxon>
        <taxon>Mucoraceae</taxon>
        <taxon>Thamnidium</taxon>
    </lineage>
</organism>
<name>A0A8H7SHS4_9FUNG</name>
<dbReference type="EMBL" id="JAEPRE010000266">
    <property type="protein sequence ID" value="KAG2229517.1"/>
    <property type="molecule type" value="Genomic_DNA"/>
</dbReference>
<evidence type="ECO:0000313" key="2">
    <source>
        <dbReference type="Proteomes" id="UP000613177"/>
    </source>
</evidence>
<comment type="caution">
    <text evidence="1">The sequence shown here is derived from an EMBL/GenBank/DDBJ whole genome shotgun (WGS) entry which is preliminary data.</text>
</comment>
<sequence>MRGELKENELKQSYLFPLFDPFFSKKEKFKFRSPEENLPERYVRTQNIKRPDFIVSSLNINEFTFTRMIGEVKMGTYNQDSLQTIYDKYKLALFGKDCLDDNTNFVILCQTV</sequence>
<proteinExistence type="predicted"/>
<accession>A0A8H7SHS4</accession>
<feature type="non-terminal residue" evidence="1">
    <location>
        <position position="112"/>
    </location>
</feature>
<dbReference type="AlphaFoldDB" id="A0A8H7SHS4"/>
<gene>
    <name evidence="1" type="ORF">INT48_008406</name>
</gene>
<evidence type="ECO:0000313" key="1">
    <source>
        <dbReference type="EMBL" id="KAG2229517.1"/>
    </source>
</evidence>
<keyword evidence="2" id="KW-1185">Reference proteome</keyword>
<reference evidence="1" key="1">
    <citation type="submission" date="2021-01" db="EMBL/GenBank/DDBJ databases">
        <title>Metabolic potential, ecology and presence of endohyphal bacteria is reflected in genomic diversity of Mucoromycotina.</title>
        <authorList>
            <person name="Muszewska A."/>
            <person name="Okrasinska A."/>
            <person name="Steczkiewicz K."/>
            <person name="Drgas O."/>
            <person name="Orlowska M."/>
            <person name="Perlinska-Lenart U."/>
            <person name="Aleksandrzak-Piekarczyk T."/>
            <person name="Szatraj K."/>
            <person name="Zielenkiewicz U."/>
            <person name="Pilsyk S."/>
            <person name="Malc E."/>
            <person name="Mieczkowski P."/>
            <person name="Kruszewska J.S."/>
            <person name="Biernat P."/>
            <person name="Pawlowska J."/>
        </authorList>
    </citation>
    <scope>NUCLEOTIDE SEQUENCE</scope>
    <source>
        <strain evidence="1">WA0000018081</strain>
    </source>
</reference>
<protein>
    <submittedName>
        <fullName evidence="1">Uncharacterized protein</fullName>
    </submittedName>
</protein>